<keyword evidence="3" id="KW-1185">Reference proteome</keyword>
<proteinExistence type="predicted"/>
<organism evidence="2 3">
    <name type="scientific">Amnibacterium setariae</name>
    <dbReference type="NCBI Taxonomy" id="2306585"/>
    <lineage>
        <taxon>Bacteria</taxon>
        <taxon>Bacillati</taxon>
        <taxon>Actinomycetota</taxon>
        <taxon>Actinomycetes</taxon>
        <taxon>Micrococcales</taxon>
        <taxon>Microbacteriaceae</taxon>
        <taxon>Amnibacterium</taxon>
    </lineage>
</organism>
<keyword evidence="1" id="KW-1133">Transmembrane helix</keyword>
<protein>
    <submittedName>
        <fullName evidence="2">Uncharacterized protein</fullName>
    </submittedName>
</protein>
<dbReference type="Proteomes" id="UP000265742">
    <property type="component" value="Unassembled WGS sequence"/>
</dbReference>
<gene>
    <name evidence="2" type="ORF">D1781_06865</name>
</gene>
<name>A0A3A1U2C6_9MICO</name>
<feature type="transmembrane region" description="Helical" evidence="1">
    <location>
        <begin position="129"/>
        <end position="150"/>
    </location>
</feature>
<feature type="transmembrane region" description="Helical" evidence="1">
    <location>
        <begin position="74"/>
        <end position="93"/>
    </location>
</feature>
<feature type="transmembrane region" description="Helical" evidence="1">
    <location>
        <begin position="39"/>
        <end position="62"/>
    </location>
</feature>
<reference evidence="3" key="1">
    <citation type="submission" date="2018-09" db="EMBL/GenBank/DDBJ databases">
        <authorList>
            <person name="Kim I."/>
        </authorList>
    </citation>
    <scope>NUCLEOTIDE SEQUENCE [LARGE SCALE GENOMIC DNA]</scope>
    <source>
        <strain evidence="3">DD4a</strain>
    </source>
</reference>
<evidence type="ECO:0000313" key="3">
    <source>
        <dbReference type="Proteomes" id="UP000265742"/>
    </source>
</evidence>
<comment type="caution">
    <text evidence="2">The sequence shown here is derived from an EMBL/GenBank/DDBJ whole genome shotgun (WGS) entry which is preliminary data.</text>
</comment>
<evidence type="ECO:0000256" key="1">
    <source>
        <dbReference type="SAM" id="Phobius"/>
    </source>
</evidence>
<dbReference type="AlphaFoldDB" id="A0A3A1U2C6"/>
<evidence type="ECO:0000313" key="2">
    <source>
        <dbReference type="EMBL" id="RIX31085.1"/>
    </source>
</evidence>
<keyword evidence="1" id="KW-0472">Membrane</keyword>
<sequence>MLVPTLVRDLPLCFPGRACVDVPPGGAQAMYLVAGLTPASAGIAAALWLGLGVALVIVVAGLRQHWRGQGLRPRAVLLAVALVLGGLILAWLMRGWLGEAALAYGGADGRAAAPVPAVVIGSWPLVRSAAVAGVALGVLALLAMLSIAAVPRRRDARRREGDLG</sequence>
<keyword evidence="1" id="KW-0812">Transmembrane</keyword>
<accession>A0A3A1U2C6</accession>
<dbReference type="EMBL" id="QXTG01000001">
    <property type="protein sequence ID" value="RIX31085.1"/>
    <property type="molecule type" value="Genomic_DNA"/>
</dbReference>